<dbReference type="InterPro" id="IPR044855">
    <property type="entry name" value="CoA-Trfase_III_dom3_sf"/>
</dbReference>
<evidence type="ECO:0000256" key="2">
    <source>
        <dbReference type="SAM" id="MobiDB-lite"/>
    </source>
</evidence>
<dbReference type="OrthoDB" id="7208981at2"/>
<dbReference type="EMBL" id="FOYO01000001">
    <property type="protein sequence ID" value="SFR45269.1"/>
    <property type="molecule type" value="Genomic_DNA"/>
</dbReference>
<dbReference type="GO" id="GO:0008410">
    <property type="term" value="F:CoA-transferase activity"/>
    <property type="evidence" value="ECO:0007669"/>
    <property type="project" value="TreeGrafter"/>
</dbReference>
<evidence type="ECO:0000313" key="3">
    <source>
        <dbReference type="EMBL" id="SFR45269.1"/>
    </source>
</evidence>
<accession>A0A1I6GT52</accession>
<dbReference type="AlphaFoldDB" id="A0A1I6GT52"/>
<name>A0A1I6GT52_9RHOB</name>
<gene>
    <name evidence="3" type="ORF">SAMN04488002_1937</name>
</gene>
<dbReference type="InterPro" id="IPR023606">
    <property type="entry name" value="CoA-Trfase_III_dom_1_sf"/>
</dbReference>
<dbReference type="Pfam" id="PF02515">
    <property type="entry name" value="CoA_transf_3"/>
    <property type="match status" value="1"/>
</dbReference>
<dbReference type="Gene3D" id="3.40.50.10540">
    <property type="entry name" value="Crotonobetainyl-coa:carnitine coa-transferase, domain 1"/>
    <property type="match status" value="1"/>
</dbReference>
<dbReference type="RefSeq" id="WP_090215963.1">
    <property type="nucleotide sequence ID" value="NZ_FOYO01000001.1"/>
</dbReference>
<proteinExistence type="predicted"/>
<feature type="region of interest" description="Disordered" evidence="2">
    <location>
        <begin position="325"/>
        <end position="357"/>
    </location>
</feature>
<evidence type="ECO:0000313" key="4">
    <source>
        <dbReference type="Proteomes" id="UP000199658"/>
    </source>
</evidence>
<evidence type="ECO:0000256" key="1">
    <source>
        <dbReference type="ARBA" id="ARBA00022679"/>
    </source>
</evidence>
<keyword evidence="1 3" id="KW-0808">Transferase</keyword>
<sequence>MTGALNGIIVLDMTHVLAGPFCTYQLGLLGADVIKIEDPSNPDCARGRGPDDALNAAGLGLNYQVQGGNKRSLALNLRSAEGADLLKLLAAQADIVVENFTTGALASLGIGYEVLADINPKLIHCSITGYGDSGPQAEDGAYDNVIQATSGTIGQCGGVKPGVSFVDYATGYAAAFAVTAALTQRERTGKGTHISVSMLEVAMQMMAPEAAAAQSPATAKRSKEAGIASYETQDGQLMLGAFHPAQYRKLSGLLDGLGHPLPALATIQCWRDVWAIGAGTKSALRDIFMTADADTWVTRLRAADLPAERVKTLAEAVDLPQLTARGYFQPSPDNPGTALPTTAFHMGGAGTTLHQAPPTLGQHSHAVLIEMGLDERQIGQLFDAGIVTCPT</sequence>
<dbReference type="Proteomes" id="UP000199658">
    <property type="component" value="Unassembled WGS sequence"/>
</dbReference>
<dbReference type="SUPFAM" id="SSF89796">
    <property type="entry name" value="CoA-transferase family III (CaiB/BaiF)"/>
    <property type="match status" value="1"/>
</dbReference>
<dbReference type="PANTHER" id="PTHR48207:SF3">
    <property type="entry name" value="SUCCINATE--HYDROXYMETHYLGLUTARATE COA-TRANSFERASE"/>
    <property type="match status" value="1"/>
</dbReference>
<dbReference type="Gene3D" id="3.30.1540.10">
    <property type="entry name" value="formyl-coa transferase, domain 3"/>
    <property type="match status" value="1"/>
</dbReference>
<dbReference type="PANTHER" id="PTHR48207">
    <property type="entry name" value="SUCCINATE--HYDROXYMETHYLGLUTARATE COA-TRANSFERASE"/>
    <property type="match status" value="1"/>
</dbReference>
<protein>
    <submittedName>
        <fullName evidence="3">Crotonobetainyl-CoA:carnitine CoA-transferase CaiB</fullName>
    </submittedName>
</protein>
<dbReference type="InterPro" id="IPR003673">
    <property type="entry name" value="CoA-Trfase_fam_III"/>
</dbReference>
<reference evidence="4" key="1">
    <citation type="submission" date="2016-10" db="EMBL/GenBank/DDBJ databases">
        <authorList>
            <person name="Varghese N."/>
            <person name="Submissions S."/>
        </authorList>
    </citation>
    <scope>NUCLEOTIDE SEQUENCE [LARGE SCALE GENOMIC DNA]</scope>
    <source>
        <strain evidence="4">DSM 26921</strain>
    </source>
</reference>
<organism evidence="3 4">
    <name type="scientific">Litoreibacter janthinus</name>
    <dbReference type="NCBI Taxonomy" id="670154"/>
    <lineage>
        <taxon>Bacteria</taxon>
        <taxon>Pseudomonadati</taxon>
        <taxon>Pseudomonadota</taxon>
        <taxon>Alphaproteobacteria</taxon>
        <taxon>Rhodobacterales</taxon>
        <taxon>Roseobacteraceae</taxon>
        <taxon>Litoreibacter</taxon>
    </lineage>
</organism>
<dbReference type="STRING" id="670154.SAMN04488002_1937"/>
<dbReference type="InterPro" id="IPR050483">
    <property type="entry name" value="CoA-transferase_III_domain"/>
</dbReference>
<keyword evidence="4" id="KW-1185">Reference proteome</keyword>